<dbReference type="Proteomes" id="UP000077868">
    <property type="component" value="Chromosome"/>
</dbReference>
<evidence type="ECO:0000313" key="1">
    <source>
        <dbReference type="EMBL" id="ANH38163.1"/>
    </source>
</evidence>
<keyword evidence="2" id="KW-1185">Reference proteome</keyword>
<dbReference type="STRING" id="1300347.I601_1732"/>
<dbReference type="PATRIC" id="fig|1300347.3.peg.1731"/>
<dbReference type="AlphaFoldDB" id="A0A1A9GKQ7"/>
<dbReference type="EMBL" id="CP015079">
    <property type="protein sequence ID" value="ANH38163.1"/>
    <property type="molecule type" value="Genomic_DNA"/>
</dbReference>
<accession>A0A1A9GKQ7</accession>
<name>A0A1A9GKQ7_9ACTN</name>
<dbReference type="KEGG" id="ndk:I601_1732"/>
<protein>
    <submittedName>
        <fullName evidence="1">Uncharacterized protein</fullName>
    </submittedName>
</protein>
<proteinExistence type="predicted"/>
<dbReference type="RefSeq" id="WP_157519979.1">
    <property type="nucleotide sequence ID" value="NZ_CP015079.1"/>
</dbReference>
<sequence>MIVTTALIVLLWTATSLAGGIAVGHLLRRRPQPAPVRRAPQRPILVRNAA</sequence>
<organism evidence="1 2">
    <name type="scientific">Nocardioides dokdonensis FR1436</name>
    <dbReference type="NCBI Taxonomy" id="1300347"/>
    <lineage>
        <taxon>Bacteria</taxon>
        <taxon>Bacillati</taxon>
        <taxon>Actinomycetota</taxon>
        <taxon>Actinomycetes</taxon>
        <taxon>Propionibacteriales</taxon>
        <taxon>Nocardioidaceae</taxon>
        <taxon>Nocardioides</taxon>
    </lineage>
</organism>
<gene>
    <name evidence="1" type="ORF">I601_1732</name>
</gene>
<reference evidence="1 2" key="1">
    <citation type="submission" date="2016-03" db="EMBL/GenBank/DDBJ databases">
        <title>Complete genome sequence of a soil Actinobacterium, Nocardioides dokdonensis FR1436.</title>
        <authorList>
            <person name="Kwon S.-K."/>
            <person name="Kim K."/>
            <person name="Kim J.F."/>
        </authorList>
    </citation>
    <scope>NUCLEOTIDE SEQUENCE [LARGE SCALE GENOMIC DNA]</scope>
    <source>
        <strain evidence="1 2">FR1436</strain>
    </source>
</reference>
<evidence type="ECO:0000313" key="2">
    <source>
        <dbReference type="Proteomes" id="UP000077868"/>
    </source>
</evidence>